<dbReference type="Pfam" id="PF04773">
    <property type="entry name" value="FecR"/>
    <property type="match status" value="1"/>
</dbReference>
<dbReference type="SUPFAM" id="SSF54523">
    <property type="entry name" value="Pili subunits"/>
    <property type="match status" value="1"/>
</dbReference>
<feature type="compositionally biased region" description="Acidic residues" evidence="2">
    <location>
        <begin position="359"/>
        <end position="380"/>
    </location>
</feature>
<proteinExistence type="predicted"/>
<keyword evidence="1" id="KW-0175">Coiled coil</keyword>
<evidence type="ECO:0000256" key="3">
    <source>
        <dbReference type="SAM" id="Phobius"/>
    </source>
</evidence>
<evidence type="ECO:0000313" key="5">
    <source>
        <dbReference type="EMBL" id="RJP55919.1"/>
    </source>
</evidence>
<gene>
    <name evidence="5" type="ORF">C4541_13510</name>
</gene>
<evidence type="ECO:0000256" key="1">
    <source>
        <dbReference type="SAM" id="Coils"/>
    </source>
</evidence>
<dbReference type="AlphaFoldDB" id="A0A3A4QPK4"/>
<feature type="region of interest" description="Disordered" evidence="2">
    <location>
        <begin position="341"/>
        <end position="381"/>
    </location>
</feature>
<dbReference type="PANTHER" id="PTHR30093">
    <property type="entry name" value="GENERAL SECRETION PATHWAY PROTEIN G"/>
    <property type="match status" value="1"/>
</dbReference>
<name>A0A3A4QPK4_9BACT</name>
<dbReference type="Proteomes" id="UP000266426">
    <property type="component" value="Unassembled WGS sequence"/>
</dbReference>
<dbReference type="EMBL" id="QZJZ01000105">
    <property type="protein sequence ID" value="RJP55919.1"/>
    <property type="molecule type" value="Genomic_DNA"/>
</dbReference>
<feature type="domain" description="FecR protein" evidence="4">
    <location>
        <begin position="203"/>
        <end position="255"/>
    </location>
</feature>
<feature type="coiled-coil region" evidence="1">
    <location>
        <begin position="297"/>
        <end position="324"/>
    </location>
</feature>
<evidence type="ECO:0000259" key="4">
    <source>
        <dbReference type="Pfam" id="PF04773"/>
    </source>
</evidence>
<keyword evidence="3" id="KW-0472">Membrane</keyword>
<protein>
    <recommendedName>
        <fullName evidence="4">FecR protein domain-containing protein</fullName>
    </recommendedName>
</protein>
<dbReference type="Gene3D" id="2.60.120.1440">
    <property type="match status" value="1"/>
</dbReference>
<reference evidence="5 6" key="1">
    <citation type="journal article" date="2017" name="ISME J.">
        <title>Energy and carbon metabolisms in a deep terrestrial subsurface fluid microbial community.</title>
        <authorList>
            <person name="Momper L."/>
            <person name="Jungbluth S.P."/>
            <person name="Lee M.D."/>
            <person name="Amend J.P."/>
        </authorList>
    </citation>
    <scope>NUCLEOTIDE SEQUENCE [LARGE SCALE GENOMIC DNA]</scope>
    <source>
        <strain evidence="5">SURF_26</strain>
    </source>
</reference>
<accession>A0A3A4QPK4</accession>
<dbReference type="InterPro" id="IPR045584">
    <property type="entry name" value="Pilin-like"/>
</dbReference>
<feature type="transmembrane region" description="Helical" evidence="3">
    <location>
        <begin position="12"/>
        <end position="33"/>
    </location>
</feature>
<keyword evidence="3" id="KW-0812">Transmembrane</keyword>
<dbReference type="InterPro" id="IPR006860">
    <property type="entry name" value="FecR"/>
</dbReference>
<organism evidence="5 6">
    <name type="scientific">Candidatus Auribacter fodinae</name>
    <dbReference type="NCBI Taxonomy" id="2093366"/>
    <lineage>
        <taxon>Bacteria</taxon>
        <taxon>Pseudomonadati</taxon>
        <taxon>Candidatus Auribacterota</taxon>
        <taxon>Candidatus Auribacteria</taxon>
        <taxon>Candidatus Auribacterales</taxon>
        <taxon>Candidatus Auribacteraceae</taxon>
        <taxon>Candidatus Auribacter</taxon>
    </lineage>
</organism>
<sequence length="390" mass="43489">MKKIHSIKGFTLLDILICITTLSVVSTIIFTAGKEVRFKANTTICMNNLRQISFAMASYYADYQDYPRGLPYGTLSAQLHSYMSNELVFLCPEDKFEEVDSYSEYYVYRGDDLASFKYVLGCPRHRRQKTATNIFSLQTAKNYPNATVLANNKVVTAGSFTSGTLLLEDNSIVETGSAEVMIVQSLRLENGLLYTVLRVPDGESGKITVNATTGTKLEVVTPSVVAGVRGTEFEVDFGYSESYPYANVTVISGSVAVVPLDGKVEYNGQLVNAGKQEMILNENMTVKIHANPHYYNSKQIGKRLDKLSRKIDRLESIGHETEKAEGLYEWLSTQYPGSGELVYDSETQQWGPPPPPPPPEEEGSEGEEPPPEDPPEEEGGFWEWWTGFWL</sequence>
<keyword evidence="3" id="KW-1133">Transmembrane helix</keyword>
<comment type="caution">
    <text evidence="5">The sequence shown here is derived from an EMBL/GenBank/DDBJ whole genome shotgun (WGS) entry which is preliminary data.</text>
</comment>
<evidence type="ECO:0000256" key="2">
    <source>
        <dbReference type="SAM" id="MobiDB-lite"/>
    </source>
</evidence>
<evidence type="ECO:0000313" key="6">
    <source>
        <dbReference type="Proteomes" id="UP000266426"/>
    </source>
</evidence>